<dbReference type="EMBL" id="JAOA01000001">
    <property type="protein sequence ID" value="EUA21594.1"/>
    <property type="molecule type" value="Genomic_DNA"/>
</dbReference>
<evidence type="ECO:0000313" key="3">
    <source>
        <dbReference type="Proteomes" id="UP000020561"/>
    </source>
</evidence>
<evidence type="ECO:0000256" key="1">
    <source>
        <dbReference type="SAM" id="MobiDB-lite"/>
    </source>
</evidence>
<protein>
    <submittedName>
        <fullName evidence="2">Uncharacterized protein</fullName>
    </submittedName>
</protein>
<dbReference type="Proteomes" id="UP000020561">
    <property type="component" value="Unassembled WGS sequence"/>
</dbReference>
<feature type="compositionally biased region" description="Polar residues" evidence="1">
    <location>
        <begin position="106"/>
        <end position="115"/>
    </location>
</feature>
<dbReference type="AlphaFoldDB" id="X7ZQW3"/>
<evidence type="ECO:0000313" key="2">
    <source>
        <dbReference type="EMBL" id="EUA21594.1"/>
    </source>
</evidence>
<accession>X7ZQW3</accession>
<sequence length="115" mass="11968">MPACVVEQVPRVDACIRRVGDCRERGDTKSSGAGTVSIHVVTCSCGAVAPFSATGNYRAQDGNDGNDGNTGRYEHAGSSTVSECGSACREVTPSARPPAEVFLPGESTNQIPRPR</sequence>
<dbReference type="PATRIC" id="fig|1299326.3.peg.1456"/>
<feature type="region of interest" description="Disordered" evidence="1">
    <location>
        <begin position="96"/>
        <end position="115"/>
    </location>
</feature>
<organism evidence="2 3">
    <name type="scientific">Mycobacterium kansasii 662</name>
    <dbReference type="NCBI Taxonomy" id="1299326"/>
    <lineage>
        <taxon>Bacteria</taxon>
        <taxon>Bacillati</taxon>
        <taxon>Actinomycetota</taxon>
        <taxon>Actinomycetes</taxon>
        <taxon>Mycobacteriales</taxon>
        <taxon>Mycobacteriaceae</taxon>
        <taxon>Mycobacterium</taxon>
    </lineage>
</organism>
<proteinExistence type="predicted"/>
<reference evidence="2 3" key="1">
    <citation type="submission" date="2013-12" db="EMBL/GenBank/DDBJ databases">
        <authorList>
            <person name="Brown-Elliot B."/>
            <person name="Wallace R."/>
            <person name="Lenaerts A."/>
            <person name="Ordway D."/>
            <person name="DeGroote M.A."/>
            <person name="Parker T."/>
            <person name="Sizemore C."/>
            <person name="Tallon L.J."/>
            <person name="Sadzewicz L.K."/>
            <person name="Sengamalay N."/>
            <person name="Fraser C.M."/>
            <person name="Hine E."/>
            <person name="Shefchek K.A."/>
            <person name="Das S.P."/>
            <person name="Tettelin H."/>
        </authorList>
    </citation>
    <scope>NUCLEOTIDE SEQUENCE [LARGE SCALE GENOMIC DNA]</scope>
    <source>
        <strain evidence="2 3">662</strain>
    </source>
</reference>
<feature type="region of interest" description="Disordered" evidence="1">
    <location>
        <begin position="56"/>
        <end position="79"/>
    </location>
</feature>
<comment type="caution">
    <text evidence="2">The sequence shown here is derived from an EMBL/GenBank/DDBJ whole genome shotgun (WGS) entry which is preliminary data.</text>
</comment>
<gene>
    <name evidence="2" type="ORF">I545_1513</name>
</gene>
<name>X7ZQW3_MYCKA</name>